<reference evidence="1 2" key="1">
    <citation type="submission" date="2022-10" db="EMBL/GenBank/DDBJ databases">
        <title>Host association and intracellularity evolved multiple times independently in the Rickettsiales.</title>
        <authorList>
            <person name="Castelli M."/>
            <person name="Nardi T."/>
            <person name="Gammuto L."/>
            <person name="Bellinzona G."/>
            <person name="Sabaneyeva E."/>
            <person name="Potekhin A."/>
            <person name="Serra V."/>
            <person name="Petroni G."/>
            <person name="Sassera D."/>
        </authorList>
    </citation>
    <scope>NUCLEOTIDE SEQUENCE [LARGE SCALE GENOMIC DNA]</scope>
    <source>
        <strain evidence="1 2">Kr 154-4</strain>
    </source>
</reference>
<protein>
    <submittedName>
        <fullName evidence="1">Uncharacterized protein</fullName>
    </submittedName>
</protein>
<evidence type="ECO:0000313" key="1">
    <source>
        <dbReference type="EMBL" id="WPY00860.1"/>
    </source>
</evidence>
<gene>
    <name evidence="1" type="ORF">Trichorick_00750</name>
</gene>
<organism evidence="1 2">
    <name type="scientific">Candidatus Trichorickettsia mobilis</name>
    <dbReference type="NCBI Taxonomy" id="1346319"/>
    <lineage>
        <taxon>Bacteria</taxon>
        <taxon>Pseudomonadati</taxon>
        <taxon>Pseudomonadota</taxon>
        <taxon>Alphaproteobacteria</taxon>
        <taxon>Rickettsiales</taxon>
        <taxon>Rickettsiaceae</taxon>
        <taxon>Rickettsieae</taxon>
        <taxon>Candidatus Trichorickettsia</taxon>
    </lineage>
</organism>
<dbReference type="RefSeq" id="WP_323737690.1">
    <property type="nucleotide sequence ID" value="NZ_CP112932.1"/>
</dbReference>
<dbReference type="Proteomes" id="UP001326613">
    <property type="component" value="Chromosome"/>
</dbReference>
<name>A0ABZ0US46_9RICK</name>
<proteinExistence type="predicted"/>
<evidence type="ECO:0000313" key="2">
    <source>
        <dbReference type="Proteomes" id="UP001326613"/>
    </source>
</evidence>
<keyword evidence="2" id="KW-1185">Reference proteome</keyword>
<dbReference type="EMBL" id="CP112932">
    <property type="protein sequence ID" value="WPY00860.1"/>
    <property type="molecule type" value="Genomic_DNA"/>
</dbReference>
<accession>A0ABZ0US46</accession>
<sequence length="139" mass="15928">MSAVREYYRYSPIEKNSNMLKMKCIPEFEGPITMLVIAGGDEDYAHASKILTKKLANKEAIFLNNPEFVIYYPSPLITKDIQNLPLTKEECEGLLAIFERYGSRGGGACHNYFDIEVLPEIELLISYLEYNDKIFTDDD</sequence>